<name>A0ABU9MRM8_9GAMM</name>
<proteinExistence type="predicted"/>
<gene>
    <name evidence="1" type="ORF">AABB92_16765</name>
</gene>
<dbReference type="Proteomes" id="UP001468095">
    <property type="component" value="Unassembled WGS sequence"/>
</dbReference>
<protein>
    <submittedName>
        <fullName evidence="1">Uncharacterized protein</fullName>
    </submittedName>
</protein>
<keyword evidence="2" id="KW-1185">Reference proteome</keyword>
<dbReference type="RefSeq" id="WP_046289257.1">
    <property type="nucleotide sequence ID" value="NZ_JBCGBG010000004.1"/>
</dbReference>
<reference evidence="1 2" key="1">
    <citation type="submission" date="2024-04" db="EMBL/GenBank/DDBJ databases">
        <authorList>
            <person name="Suleimanova A.D."/>
            <person name="Pudova D.S."/>
            <person name="Shagimardanova E.I."/>
            <person name="Sharipova M.R."/>
        </authorList>
    </citation>
    <scope>NUCLEOTIDE SEQUENCE [LARGE SCALE GENOMIC DNA]</scope>
    <source>
        <strain evidence="1 2">3.1</strain>
    </source>
</reference>
<organism evidence="1 2">
    <name type="scientific">Pantoea brenneri</name>
    <dbReference type="NCBI Taxonomy" id="472694"/>
    <lineage>
        <taxon>Bacteria</taxon>
        <taxon>Pseudomonadati</taxon>
        <taxon>Pseudomonadota</taxon>
        <taxon>Gammaproteobacteria</taxon>
        <taxon>Enterobacterales</taxon>
        <taxon>Erwiniaceae</taxon>
        <taxon>Pantoea</taxon>
    </lineage>
</organism>
<accession>A0ABU9MRM8</accession>
<evidence type="ECO:0000313" key="2">
    <source>
        <dbReference type="Proteomes" id="UP001468095"/>
    </source>
</evidence>
<comment type="caution">
    <text evidence="1">The sequence shown here is derived from an EMBL/GenBank/DDBJ whole genome shotgun (WGS) entry which is preliminary data.</text>
</comment>
<sequence length="461" mass="54131">MENDKKDLDKKYQRFIPLWKYQSPEFLTLVKELFGLIRNHGLKKEPIESDDITHSFIIAVHEGWKKAQIKIAETIKDKLITIENLDKEKIKFHNNKDYDSKKITLSKQLRIKNEIRILRRFIDSIAWIILNNEHSTIRRLPLEDNLNNLSIKVIEDTLPVVNELNQDPSKIAIACDLTTFIHTGDILEFEYGKGYRIIELKSGKKNLLFSEAASFSLATGCEVFDEQFTKDFNNNDKRHYKRVKKQLIHMSDVANTINTGEGYDHYTKKTVHIHDNDYIPKFFSSLLVESWDKIRKGKTWDIHVIDECLYVGMYRDYNLGFVAFNAWLDGTEFNGTTYNINDSFSFIFSRPLLNLDLPDDLLMDIIDSKLTIVLCLDHNKFIERGNLIYPDVFEFKKIDKKLEHSGDIFTYKGKGVFTRKNNQEVYLGTGMLTRIIFDFHRPQNIIEWVYQDSDIKKNLMT</sequence>
<evidence type="ECO:0000313" key="1">
    <source>
        <dbReference type="EMBL" id="MEL7697305.1"/>
    </source>
</evidence>
<dbReference type="EMBL" id="JBCGBG010000004">
    <property type="protein sequence ID" value="MEL7697305.1"/>
    <property type="molecule type" value="Genomic_DNA"/>
</dbReference>